<dbReference type="Proteomes" id="UP000007721">
    <property type="component" value="Chromosome"/>
</dbReference>
<dbReference type="Pfam" id="PF18676">
    <property type="entry name" value="MBG_2"/>
    <property type="match status" value="14"/>
</dbReference>
<feature type="domain" description="MBG" evidence="1">
    <location>
        <begin position="575"/>
        <end position="650"/>
    </location>
</feature>
<dbReference type="KEGG" id="geo:Geob_1967"/>
<feature type="domain" description="MBG" evidence="1">
    <location>
        <begin position="823"/>
        <end position="898"/>
    </location>
</feature>
<dbReference type="HOGENOM" id="CLU_240312_0_0_7"/>
<reference evidence="2 3" key="1">
    <citation type="submission" date="2009-01" db="EMBL/GenBank/DDBJ databases">
        <title>Complete sequence of Geobacter sp. FRC-32.</title>
        <authorList>
            <consortium name="US DOE Joint Genome Institute"/>
            <person name="Lucas S."/>
            <person name="Copeland A."/>
            <person name="Lapidus A."/>
            <person name="Glavina del Rio T."/>
            <person name="Dalin E."/>
            <person name="Tice H."/>
            <person name="Bruce D."/>
            <person name="Goodwin L."/>
            <person name="Pitluck S."/>
            <person name="Saunders E."/>
            <person name="Brettin T."/>
            <person name="Detter J.C."/>
            <person name="Han C."/>
            <person name="Larimer F."/>
            <person name="Land M."/>
            <person name="Hauser L."/>
            <person name="Kyrpides N."/>
            <person name="Ovchinnikova G."/>
            <person name="Kostka J."/>
            <person name="Richardson P."/>
        </authorList>
    </citation>
    <scope>NUCLEOTIDE SEQUENCE [LARGE SCALE GENOMIC DNA]</scope>
    <source>
        <strain evidence="3">DSM 22248 / JCM 15807 / FRC-32</strain>
    </source>
</reference>
<feature type="domain" description="MBG" evidence="1">
    <location>
        <begin position="332"/>
        <end position="407"/>
    </location>
</feature>
<dbReference type="OrthoDB" id="5380868at2"/>
<dbReference type="SUPFAM" id="SSF49373">
    <property type="entry name" value="Invasin/intimin cell-adhesion fragments"/>
    <property type="match status" value="1"/>
</dbReference>
<evidence type="ECO:0000259" key="1">
    <source>
        <dbReference type="Pfam" id="PF18676"/>
    </source>
</evidence>
<feature type="domain" description="MBG" evidence="1">
    <location>
        <begin position="904"/>
        <end position="979"/>
    </location>
</feature>
<feature type="domain" description="MBG" evidence="1">
    <location>
        <begin position="1147"/>
        <end position="1222"/>
    </location>
</feature>
<dbReference type="InterPro" id="IPR041286">
    <property type="entry name" value="MBG_2"/>
</dbReference>
<keyword evidence="3" id="KW-1185">Reference proteome</keyword>
<feature type="domain" description="MBG" evidence="1">
    <location>
        <begin position="1228"/>
        <end position="1303"/>
    </location>
</feature>
<feature type="domain" description="MBG" evidence="1">
    <location>
        <begin position="1471"/>
        <end position="1548"/>
    </location>
</feature>
<dbReference type="InterPro" id="IPR008964">
    <property type="entry name" value="Invasin/intimin_cell_adhesion"/>
</dbReference>
<protein>
    <recommendedName>
        <fullName evidence="1">MBG domain-containing protein</fullName>
    </recommendedName>
</protein>
<dbReference type="eggNOG" id="COG3055">
    <property type="taxonomic scope" value="Bacteria"/>
</dbReference>
<dbReference type="Gene3D" id="2.60.40.1080">
    <property type="match status" value="1"/>
</dbReference>
<feature type="domain" description="MBG" evidence="1">
    <location>
        <begin position="413"/>
        <end position="488"/>
    </location>
</feature>
<evidence type="ECO:0000313" key="2">
    <source>
        <dbReference type="EMBL" id="ACM20324.1"/>
    </source>
</evidence>
<sequence length="1719" mass="171242">MGNDLSSKSLPPERGKGRGLLANMSGHAKLSLLGGLLMCLLTLGFLFVMNAPVQAFVTKGASCSAGSCHGATNTAATITTSINGTPGTSITVTAGSTIEVDWFYTSMLTNANRYSGTNPEIAIPANWTIAAGTANTTGLTGWNTAWNATDGATWNTSYSTASEFPNSPQGFSTDYTGTSWDNGSRNAAFDDGTAGDLDGTANRMGSDARITIPSNTPAGTYNIVVLGIGHDAANAKAHVEQVLTITVQTVAKQTPTINTWPTASAITYGQALSSSTLSGGSASVPGTFAWITSSTTPAVGAPAQAVRFTPTDTVGYNTVDGTVPITVNRAALTVTASSLSKTYGSANPALTVAYAGFVLGDTASSLTTQPTATTSATGSSPAGTYATVPSGGASNNYNFTYVNGTLTVNKAPLTVTSSSPNKTYGSVNPALTLSYSGFVLGETASNLTTQPTATTAATVSSPAGTYATVASGGVSNNYSFTYVDGTLTVNQAALTVTANDAGKTYGAANPTLAVSYSGFVLGETASNLTTQPTASTAATASSVVGTYPITANEGVSSNYSFTYVPGTLTVNKTMLTVTADDKSKSQGTANPPLTVSYVGFVLGETASNLATQPTATTTAIASSPVGTYPITPSGGVSSNYDFNYVAGTLTVTDFVKLDQTITFAAPSAKTYGDTDFNPGATASSGLPVSYTSSNTSVATIVGGLIHIVGAGTTTITANQAGDATYNAATPVPQTLTVNTKTLTVTAGSAGKTYGAANPALSVAYSGFVGSDTAASLTTQPTATTAAITTSPAGTYSTTASGGVSNNYSFNYVAGTLTINKAALTVTANASSKTYGSANPLLTVAYTGFVAGDTAASLISQATATTTATTTSAAGTYPITASGATSDNYNFTYVAGTLTVNKATLTVTANNASKLYGASNPVMSVIYAGFVNGDTAASLATQPTASTTVVVASPVGNYPITAAGGASNNYNFTYVAGTLTVDRAPLTVTANNAGKTYGAANPALTVAYTGFVAGDTAASLTSQATATTAATTTSGAGTYPITAAGATSNNYNFTYVAGTLTVDKAPLTVTANNAGKTYGAANPAFTVAYTSFVAGDTAASLTSQATATTAATTTSGAGTYPITAAGATSNNYNFTYVAGTLTVDRAPLTVTASNAGKIYGSANPALTVAYTGFVAGDTAASLTSQATATTAATTTSGAGTYPITAAGATSNNYNFTYVAGTLTVDKAPLTVTANNAGKTYGAANPALTVAYTGFVAGDTAASLTSQATATTTATTTSGAGTYPITAAGATSNNYNFTYVAGTLTVDKAPLTVTASNAGKTYGAANPALTVAYTGFVAGDTAASLTSQAPATTTATITSGAGTYPITAAGATSNNYNFTYIAGTLTVDKAPLTVTANNAGKTYGAANPALTVAYTGFVAGDTAASLTSQATATTAATTTSGAGTYPITAAGAAGNNYNFTYVAGTLTVDKAILTVTADDKTRAVGAPDPEFTASYSGFVAGDTSAVLSGFPILNTTATETSPVGTYPITPVQGTLAAANYDFTFVNGTLTVEAASVTYPLTVSIAGAGSVHSSDGFISCTGTTGCSYDYASGTIVTLTATASNSTFTGWSGACTGTAPCVVTMNAIQNVTATFESAQNVRIGSNYYLSIQSAYNAANDGATLEVRDQSFMEFMEDILFNRPVTVILDGGKDAGWNSSGFSSVNGSLTISDGTVDVRGLVIR</sequence>
<dbReference type="EMBL" id="CP001390">
    <property type="protein sequence ID" value="ACM20324.1"/>
    <property type="molecule type" value="Genomic_DNA"/>
</dbReference>
<dbReference type="eggNOG" id="COG2911">
    <property type="taxonomic scope" value="Bacteria"/>
</dbReference>
<dbReference type="STRING" id="316067.Geob_1967"/>
<feature type="domain" description="MBG" evidence="1">
    <location>
        <begin position="985"/>
        <end position="1060"/>
    </location>
</feature>
<feature type="domain" description="MBG" evidence="1">
    <location>
        <begin position="742"/>
        <end position="817"/>
    </location>
</feature>
<feature type="domain" description="MBG" evidence="1">
    <location>
        <begin position="494"/>
        <end position="569"/>
    </location>
</feature>
<organism evidence="2 3">
    <name type="scientific">Geotalea daltonii (strain DSM 22248 / JCM 15807 / FRC-32)</name>
    <name type="common">Geobacter daltonii</name>
    <dbReference type="NCBI Taxonomy" id="316067"/>
    <lineage>
        <taxon>Bacteria</taxon>
        <taxon>Pseudomonadati</taxon>
        <taxon>Thermodesulfobacteriota</taxon>
        <taxon>Desulfuromonadia</taxon>
        <taxon>Geobacterales</taxon>
        <taxon>Geobacteraceae</taxon>
        <taxon>Geotalea</taxon>
    </lineage>
</organism>
<evidence type="ECO:0000313" key="3">
    <source>
        <dbReference type="Proteomes" id="UP000007721"/>
    </source>
</evidence>
<name>B9M858_GEODF</name>
<dbReference type="RefSeq" id="WP_012647053.1">
    <property type="nucleotide sequence ID" value="NC_011979.1"/>
</dbReference>
<accession>B9M858</accession>
<feature type="domain" description="MBG" evidence="1">
    <location>
        <begin position="1309"/>
        <end position="1384"/>
    </location>
</feature>
<gene>
    <name evidence="2" type="ordered locus">Geob_1967</name>
</gene>
<dbReference type="eggNOG" id="COG1404">
    <property type="taxonomic scope" value="Bacteria"/>
</dbReference>
<proteinExistence type="predicted"/>
<feature type="domain" description="MBG" evidence="1">
    <location>
        <begin position="1066"/>
        <end position="1141"/>
    </location>
</feature>
<dbReference type="Gene3D" id="3.30.160.710">
    <property type="match status" value="14"/>
</dbReference>
<feature type="domain" description="MBG" evidence="1">
    <location>
        <begin position="1390"/>
        <end position="1465"/>
    </location>
</feature>